<sequence>MLHTPLTEIIPMSQQTLLQELNSRIDYYSTRTDYPLRRILIGYRAYAKLMLCSAFSDEVINSAIDPNKRKYKKLKIKVTKDDDQLDLE</sequence>
<evidence type="ECO:0000313" key="1">
    <source>
        <dbReference type="EMBL" id="BBQ49390.1"/>
    </source>
</evidence>
<dbReference type="AlphaFoldDB" id="A0A6S4UM83"/>
<accession>A0A6S4UM83</accession>
<organism evidence="1 2">
    <name type="scientific">Acinetobacter pittii</name>
    <name type="common">Acinetobacter genomosp. 3</name>
    <dbReference type="NCBI Taxonomy" id="48296"/>
    <lineage>
        <taxon>Bacteria</taxon>
        <taxon>Pseudomonadati</taxon>
        <taxon>Pseudomonadota</taxon>
        <taxon>Gammaproteobacteria</taxon>
        <taxon>Moraxellales</taxon>
        <taxon>Moraxellaceae</taxon>
        <taxon>Acinetobacter</taxon>
        <taxon>Acinetobacter calcoaceticus/baumannii complex</taxon>
    </lineage>
</organism>
<dbReference type="Proteomes" id="UP000515758">
    <property type="component" value="Chromosome"/>
</dbReference>
<reference evidence="1 2" key="1">
    <citation type="submission" date="2019-12" db="EMBL/GenBank/DDBJ databases">
        <title>complete genome sequences of Acinetobacter pittii str. WP2-W18-ESBL-11 isolated from wastewater treatment plant effluent.</title>
        <authorList>
            <person name="Sekizuka T."/>
            <person name="Itokawa K."/>
            <person name="Yatsu K."/>
            <person name="Inamine Y."/>
            <person name="Kuroda M."/>
        </authorList>
    </citation>
    <scope>NUCLEOTIDE SEQUENCE [LARGE SCALE GENOMIC DNA]</scope>
    <source>
        <strain evidence="1 2">WP2-W18-ESBL-11</strain>
    </source>
</reference>
<name>A0A6S4UM83_ACIPI</name>
<gene>
    <name evidence="1" type="ORF">WP2W18E11_23880</name>
</gene>
<evidence type="ECO:0000313" key="2">
    <source>
        <dbReference type="Proteomes" id="UP000515758"/>
    </source>
</evidence>
<proteinExistence type="predicted"/>
<protein>
    <submittedName>
        <fullName evidence="1">Uncharacterized protein</fullName>
    </submittedName>
</protein>
<dbReference type="EMBL" id="AP021936">
    <property type="protein sequence ID" value="BBQ49390.1"/>
    <property type="molecule type" value="Genomic_DNA"/>
</dbReference>